<dbReference type="Proteomes" id="UP000070700">
    <property type="component" value="Unassembled WGS sequence"/>
</dbReference>
<evidence type="ECO:0000313" key="1">
    <source>
        <dbReference type="EMBL" id="KUJ14669.1"/>
    </source>
</evidence>
<proteinExistence type="predicted"/>
<accession>A0A194X3Q0</accession>
<dbReference type="RefSeq" id="XP_018069024.1">
    <property type="nucleotide sequence ID" value="XM_018205128.1"/>
</dbReference>
<evidence type="ECO:0000313" key="2">
    <source>
        <dbReference type="Proteomes" id="UP000070700"/>
    </source>
</evidence>
<dbReference type="KEGG" id="psco:LY89DRAFT_118910"/>
<dbReference type="InParanoid" id="A0A194X3Q0"/>
<keyword evidence="2" id="KW-1185">Reference proteome</keyword>
<name>A0A194X3Q0_MOLSC</name>
<dbReference type="EMBL" id="KQ947419">
    <property type="protein sequence ID" value="KUJ14669.1"/>
    <property type="molecule type" value="Genomic_DNA"/>
</dbReference>
<organism evidence="1 2">
    <name type="scientific">Mollisia scopiformis</name>
    <name type="common">Conifer needle endophyte fungus</name>
    <name type="synonym">Phialocephala scopiformis</name>
    <dbReference type="NCBI Taxonomy" id="149040"/>
    <lineage>
        <taxon>Eukaryota</taxon>
        <taxon>Fungi</taxon>
        <taxon>Dikarya</taxon>
        <taxon>Ascomycota</taxon>
        <taxon>Pezizomycotina</taxon>
        <taxon>Leotiomycetes</taxon>
        <taxon>Helotiales</taxon>
        <taxon>Mollisiaceae</taxon>
        <taxon>Mollisia</taxon>
    </lineage>
</organism>
<dbReference type="AlphaFoldDB" id="A0A194X3Q0"/>
<protein>
    <submittedName>
        <fullName evidence="1">Uncharacterized protein</fullName>
    </submittedName>
</protein>
<gene>
    <name evidence="1" type="ORF">LY89DRAFT_118910</name>
</gene>
<reference evidence="1 2" key="1">
    <citation type="submission" date="2015-10" db="EMBL/GenBank/DDBJ databases">
        <title>Full genome of DAOMC 229536 Phialocephala scopiformis, a fungal endophyte of spruce producing the potent anti-insectan compound rugulosin.</title>
        <authorList>
            <consortium name="DOE Joint Genome Institute"/>
            <person name="Walker A.K."/>
            <person name="Frasz S.L."/>
            <person name="Seifert K.A."/>
            <person name="Miller J.D."/>
            <person name="Mondo S.J."/>
            <person name="Labutti K."/>
            <person name="Lipzen A."/>
            <person name="Dockter R."/>
            <person name="Kennedy M."/>
            <person name="Grigoriev I.V."/>
            <person name="Spatafora J.W."/>
        </authorList>
    </citation>
    <scope>NUCLEOTIDE SEQUENCE [LARGE SCALE GENOMIC DNA]</scope>
    <source>
        <strain evidence="1 2">CBS 120377</strain>
    </source>
</reference>
<sequence length="109" mass="12152">MRPAHDIQDAKRVANHLMPWHGRGVELCCVGSTMEQSVDARLRWLGLGRYLGGNHHTIMILFLLPFHAIPTHYSAVSVDSILKASIPSVNLMSNSGTERIPDSQRPKIK</sequence>
<dbReference type="GeneID" id="28814854"/>